<dbReference type="Proteomes" id="UP000289555">
    <property type="component" value="Chromosome"/>
</dbReference>
<reference evidence="2" key="1">
    <citation type="journal article" date="2019" name="Microbiol. Resour. Announc.">
        <title>Complete Genome Sequence of Halomonas olivaria, a Moderately Halophilic Bacterium Isolated from Olive Processing Effluents, Obtained by Nanopore Sequencing.</title>
        <authorList>
            <person name="Nagata S."/>
            <person name="Ii K.M."/>
            <person name="Tsukimi T."/>
            <person name="Miura M.C."/>
            <person name="Galipon J."/>
            <person name="Arakawa K."/>
        </authorList>
    </citation>
    <scope>NUCLEOTIDE SEQUENCE [LARGE SCALE GENOMIC DNA]</scope>
    <source>
        <strain evidence="2">TYRC17</strain>
    </source>
</reference>
<evidence type="ECO:0000313" key="1">
    <source>
        <dbReference type="EMBL" id="BBI52306.1"/>
    </source>
</evidence>
<keyword evidence="2" id="KW-1185">Reference proteome</keyword>
<protein>
    <submittedName>
        <fullName evidence="1">Uncharacterized protein</fullName>
    </submittedName>
</protein>
<sequence>MGASLTWMACRSIDIKNIQKKLKVRKTFDKEKAEFFGVVTLEEQVFIWDCGVGISPVLNHDDLRRSISKGHEVYFCVAEEHVMFSEASLWVDGQEIWGVTHRGKRSLTIWRKEVICRIVTIQSKKSG</sequence>
<evidence type="ECO:0000313" key="2">
    <source>
        <dbReference type="Proteomes" id="UP000289555"/>
    </source>
</evidence>
<name>A0ABM7GNG5_9GAMM</name>
<dbReference type="EMBL" id="AP019416">
    <property type="protein sequence ID" value="BBI52306.1"/>
    <property type="molecule type" value="Genomic_DNA"/>
</dbReference>
<accession>A0ABM7GNG5</accession>
<organism evidence="1 2">
    <name type="scientific">Vreelandella olivaria</name>
    <dbReference type="NCBI Taxonomy" id="390919"/>
    <lineage>
        <taxon>Bacteria</taxon>
        <taxon>Pseudomonadati</taxon>
        <taxon>Pseudomonadota</taxon>
        <taxon>Gammaproteobacteria</taxon>
        <taxon>Oceanospirillales</taxon>
        <taxon>Halomonadaceae</taxon>
        <taxon>Vreelandella</taxon>
    </lineage>
</organism>
<gene>
    <name evidence="1" type="ORF">HORIV_47270</name>
</gene>
<proteinExistence type="predicted"/>